<sequence>MASDAERFYRKSGRGRSISVMRSAPAARRPPPESLIRRRRGGPPVPALNVRILVAHYFIHQPIPSIIRYLTPTQETDNAFATLLRATCVQLWPPPPVKSYTLTEHRREVSVSAVAFCPVSGSGDKDLSFITVAGSDGARAVFEFGIAECKTPVGASINLSPSGVFGADADKSRLAAPDPLNLELTNSAFAMHPPKRVVTNLEYSDTSDVDHKTFSKIMRWIPNRYLITSLLKDTFPVFFFYEDFERQDLHAGSARVAGLPIAAGCRCGDSILNRKCNLFSEVQ</sequence>
<name>A0A4C1TLA4_EUMVA</name>
<proteinExistence type="predicted"/>
<evidence type="ECO:0000256" key="1">
    <source>
        <dbReference type="SAM" id="MobiDB-lite"/>
    </source>
</evidence>
<evidence type="ECO:0000313" key="3">
    <source>
        <dbReference type="Proteomes" id="UP000299102"/>
    </source>
</evidence>
<feature type="region of interest" description="Disordered" evidence="1">
    <location>
        <begin position="1"/>
        <end position="40"/>
    </location>
</feature>
<dbReference type="EMBL" id="BGZK01000071">
    <property type="protein sequence ID" value="GBP15359.1"/>
    <property type="molecule type" value="Genomic_DNA"/>
</dbReference>
<gene>
    <name evidence="2" type="ORF">EVAR_80539_1</name>
</gene>
<protein>
    <submittedName>
        <fullName evidence="2">Uncharacterized protein</fullName>
    </submittedName>
</protein>
<keyword evidence="3" id="KW-1185">Reference proteome</keyword>
<evidence type="ECO:0000313" key="2">
    <source>
        <dbReference type="EMBL" id="GBP15359.1"/>
    </source>
</evidence>
<accession>A0A4C1TLA4</accession>
<organism evidence="2 3">
    <name type="scientific">Eumeta variegata</name>
    <name type="common">Bagworm moth</name>
    <name type="synonym">Eumeta japonica</name>
    <dbReference type="NCBI Taxonomy" id="151549"/>
    <lineage>
        <taxon>Eukaryota</taxon>
        <taxon>Metazoa</taxon>
        <taxon>Ecdysozoa</taxon>
        <taxon>Arthropoda</taxon>
        <taxon>Hexapoda</taxon>
        <taxon>Insecta</taxon>
        <taxon>Pterygota</taxon>
        <taxon>Neoptera</taxon>
        <taxon>Endopterygota</taxon>
        <taxon>Lepidoptera</taxon>
        <taxon>Glossata</taxon>
        <taxon>Ditrysia</taxon>
        <taxon>Tineoidea</taxon>
        <taxon>Psychidae</taxon>
        <taxon>Oiketicinae</taxon>
        <taxon>Eumeta</taxon>
    </lineage>
</organism>
<dbReference type="Proteomes" id="UP000299102">
    <property type="component" value="Unassembled WGS sequence"/>
</dbReference>
<reference evidence="2 3" key="1">
    <citation type="journal article" date="2019" name="Commun. Biol.">
        <title>The bagworm genome reveals a unique fibroin gene that provides high tensile strength.</title>
        <authorList>
            <person name="Kono N."/>
            <person name="Nakamura H."/>
            <person name="Ohtoshi R."/>
            <person name="Tomita M."/>
            <person name="Numata K."/>
            <person name="Arakawa K."/>
        </authorList>
    </citation>
    <scope>NUCLEOTIDE SEQUENCE [LARGE SCALE GENOMIC DNA]</scope>
</reference>
<dbReference type="AlphaFoldDB" id="A0A4C1TLA4"/>
<comment type="caution">
    <text evidence="2">The sequence shown here is derived from an EMBL/GenBank/DDBJ whole genome shotgun (WGS) entry which is preliminary data.</text>
</comment>